<sequence length="337" mass="38649">MGTNIQNNFYSGINSDKAISLCVSTRAAGFGAAHIFNVISHYQNVPNAGNIYQYYRICLAILESKAQVVQRSVTVIQNNEDDYAKLILNYEFITTMIRVMNYLPDQITNVANAIRKIGLNGRMYIPKFGRNNLTKKGLFIPQSEQVTYSNLRRVVIALADNETPRKYREQFYVNNPIPGAIWNNAPQDPTLANPNEIMPECYTVSDLDNDICDVQAKMHFLRGKASEYFKERMSYETESGKSMLVCNEQGSLRVKDRQPNQELAEYYAALKVEGNVEKYYNLERLTYDEQITGNIALLGEQPSLRNLRYPVYITRDKRVCCQYSGLAYISVRNFKYT</sequence>
<dbReference type="OrthoDB" id="8044645at2759"/>
<organism evidence="3">
    <name type="scientific">Diabrotica virgifera virgifera</name>
    <name type="common">western corn rootworm</name>
    <dbReference type="NCBI Taxonomy" id="50390"/>
    <lineage>
        <taxon>Eukaryota</taxon>
        <taxon>Metazoa</taxon>
        <taxon>Ecdysozoa</taxon>
        <taxon>Arthropoda</taxon>
        <taxon>Hexapoda</taxon>
        <taxon>Insecta</taxon>
        <taxon>Pterygota</taxon>
        <taxon>Neoptera</taxon>
        <taxon>Endopterygota</taxon>
        <taxon>Coleoptera</taxon>
        <taxon>Polyphaga</taxon>
        <taxon>Cucujiformia</taxon>
        <taxon>Chrysomeloidea</taxon>
        <taxon>Chrysomelidae</taxon>
        <taxon>Galerucinae</taxon>
        <taxon>Diabroticina</taxon>
        <taxon>Diabroticites</taxon>
        <taxon>Diabrotica</taxon>
    </lineage>
</organism>
<accession>A0A6P7H184</accession>
<protein>
    <submittedName>
        <fullName evidence="3">Uncharacterized protein LOC114344860</fullName>
    </submittedName>
</protein>
<dbReference type="InParanoid" id="A0A6P7H184"/>
<dbReference type="Proteomes" id="UP001652700">
    <property type="component" value="Unplaced"/>
</dbReference>
<reference evidence="3" key="1">
    <citation type="submission" date="2025-04" db="UniProtKB">
        <authorList>
            <consortium name="RefSeq"/>
        </authorList>
    </citation>
    <scope>IDENTIFICATION</scope>
    <source>
        <tissue evidence="3">Whole insect</tissue>
    </source>
</reference>
<gene>
    <name evidence="3" type="primary">LOC114344860</name>
</gene>
<evidence type="ECO:0000313" key="2">
    <source>
        <dbReference type="Proteomes" id="UP001652700"/>
    </source>
</evidence>
<evidence type="ECO:0000313" key="3">
    <source>
        <dbReference type="RefSeq" id="XP_028151488.1"/>
    </source>
</evidence>
<dbReference type="EnsemblMetazoa" id="XM_050661808.1">
    <property type="protein sequence ID" value="XP_050517765.1"/>
    <property type="gene ID" value="LOC126892298"/>
</dbReference>
<dbReference type="AlphaFoldDB" id="A0A6P7H184"/>
<keyword evidence="2" id="KW-1185">Reference proteome</keyword>
<name>A0A6P7H184_DIAVI</name>
<dbReference type="RefSeq" id="XP_028151488.1">
    <property type="nucleotide sequence ID" value="XM_028295687.1"/>
</dbReference>
<evidence type="ECO:0000313" key="1">
    <source>
        <dbReference type="EnsemblMetazoa" id="XP_050517765.1"/>
    </source>
</evidence>
<reference evidence="1" key="2">
    <citation type="submission" date="2025-05" db="UniProtKB">
        <authorList>
            <consortium name="EnsemblMetazoa"/>
        </authorList>
    </citation>
    <scope>IDENTIFICATION</scope>
</reference>
<proteinExistence type="predicted"/>